<organism evidence="2">
    <name type="scientific">uncultured Nocardioidaceae bacterium</name>
    <dbReference type="NCBI Taxonomy" id="253824"/>
    <lineage>
        <taxon>Bacteria</taxon>
        <taxon>Bacillati</taxon>
        <taxon>Actinomycetota</taxon>
        <taxon>Actinomycetes</taxon>
        <taxon>Propionibacteriales</taxon>
        <taxon>Nocardioidaceae</taxon>
        <taxon>environmental samples</taxon>
    </lineage>
</organism>
<feature type="compositionally biased region" description="Basic residues" evidence="1">
    <location>
        <begin position="22"/>
        <end position="40"/>
    </location>
</feature>
<protein>
    <submittedName>
        <fullName evidence="2">Cold shock protein of CSP family &gt; SCO4325</fullName>
    </submittedName>
</protein>
<accession>A0A6J4L6X7</accession>
<feature type="region of interest" description="Disordered" evidence="1">
    <location>
        <begin position="1"/>
        <end position="131"/>
    </location>
</feature>
<dbReference type="EMBL" id="CADCUH010000032">
    <property type="protein sequence ID" value="CAA9324654.1"/>
    <property type="molecule type" value="Genomic_DNA"/>
</dbReference>
<evidence type="ECO:0000256" key="1">
    <source>
        <dbReference type="SAM" id="MobiDB-lite"/>
    </source>
</evidence>
<proteinExistence type="predicted"/>
<feature type="compositionally biased region" description="Low complexity" evidence="1">
    <location>
        <begin position="57"/>
        <end position="79"/>
    </location>
</feature>
<feature type="non-terminal residue" evidence="2">
    <location>
        <position position="131"/>
    </location>
</feature>
<dbReference type="AlphaFoldDB" id="A0A6J4L6X7"/>
<feature type="non-terminal residue" evidence="2">
    <location>
        <position position="1"/>
    </location>
</feature>
<name>A0A6J4L6X7_9ACTN</name>
<reference evidence="2" key="1">
    <citation type="submission" date="2020-02" db="EMBL/GenBank/DDBJ databases">
        <authorList>
            <person name="Meier V. D."/>
        </authorList>
    </citation>
    <scope>NUCLEOTIDE SEQUENCE</scope>
    <source>
        <strain evidence="2">AVDCRST_MAG36</strain>
    </source>
</reference>
<feature type="compositionally biased region" description="Basic and acidic residues" evidence="1">
    <location>
        <begin position="80"/>
        <end position="91"/>
    </location>
</feature>
<evidence type="ECO:0000313" key="2">
    <source>
        <dbReference type="EMBL" id="CAA9324654.1"/>
    </source>
</evidence>
<sequence length="131" mass="13764">AQWQGEVVRPRAGLRVPVAGRRPGRLRPRRRAPRGGHHRQGGGSGRVRDRPGPPGRPGAAGAARGRARLGLAQPAQRAAPEPRDDGLDRGGPHQAPRRRRGDLPPGPSPGAAHRGPDGQAAARPRRRAGAL</sequence>
<gene>
    <name evidence="2" type="ORF">AVDCRST_MAG36-432</name>
</gene>